<dbReference type="Proteomes" id="UP000595197">
    <property type="component" value="Chromosome"/>
</dbReference>
<organism evidence="10 11">
    <name type="scientific">Skermanella cutis</name>
    <dbReference type="NCBI Taxonomy" id="2775420"/>
    <lineage>
        <taxon>Bacteria</taxon>
        <taxon>Pseudomonadati</taxon>
        <taxon>Pseudomonadota</taxon>
        <taxon>Alphaproteobacteria</taxon>
        <taxon>Rhodospirillales</taxon>
        <taxon>Azospirillaceae</taxon>
        <taxon>Skermanella</taxon>
    </lineage>
</organism>
<dbReference type="Pfam" id="PF00733">
    <property type="entry name" value="Asn_synthase"/>
    <property type="match status" value="1"/>
</dbReference>
<dbReference type="InterPro" id="IPR029055">
    <property type="entry name" value="Ntn_hydrolases_N"/>
</dbReference>
<dbReference type="PANTHER" id="PTHR43284">
    <property type="entry name" value="ASPARAGINE SYNTHETASE (GLUTAMINE-HYDROLYZING)"/>
    <property type="match status" value="1"/>
</dbReference>
<dbReference type="GO" id="GO:0004066">
    <property type="term" value="F:asparagine synthase (glutamine-hydrolyzing) activity"/>
    <property type="evidence" value="ECO:0007669"/>
    <property type="project" value="UniProtKB-EC"/>
</dbReference>
<evidence type="ECO:0000313" key="11">
    <source>
        <dbReference type="Proteomes" id="UP000595197"/>
    </source>
</evidence>
<evidence type="ECO:0000256" key="8">
    <source>
        <dbReference type="SAM" id="MobiDB-lite"/>
    </source>
</evidence>
<feature type="region of interest" description="Disordered" evidence="8">
    <location>
        <begin position="652"/>
        <end position="674"/>
    </location>
</feature>
<proteinExistence type="inferred from homology"/>
<gene>
    <name evidence="10" type="primary">asnB</name>
    <name evidence="10" type="ORF">IGS68_03040</name>
</gene>
<dbReference type="SUPFAM" id="SSF56235">
    <property type="entry name" value="N-terminal nucleophile aminohydrolases (Ntn hydrolases)"/>
    <property type="match status" value="1"/>
</dbReference>
<evidence type="ECO:0000256" key="1">
    <source>
        <dbReference type="ARBA" id="ARBA00005187"/>
    </source>
</evidence>
<dbReference type="PANTHER" id="PTHR43284:SF1">
    <property type="entry name" value="ASPARAGINE SYNTHETASE"/>
    <property type="match status" value="1"/>
</dbReference>
<accession>A0ABX7B793</accession>
<dbReference type="Pfam" id="PF13522">
    <property type="entry name" value="GATase_6"/>
    <property type="match status" value="1"/>
</dbReference>
<evidence type="ECO:0000256" key="2">
    <source>
        <dbReference type="ARBA" id="ARBA00005752"/>
    </source>
</evidence>
<dbReference type="NCBIfam" id="TIGR01536">
    <property type="entry name" value="asn_synth_AEB"/>
    <property type="match status" value="1"/>
</dbReference>
<dbReference type="CDD" id="cd00712">
    <property type="entry name" value="AsnB"/>
    <property type="match status" value="1"/>
</dbReference>
<keyword evidence="10" id="KW-0436">Ligase</keyword>
<name>A0ABX7B793_9PROT</name>
<dbReference type="PROSITE" id="PS51278">
    <property type="entry name" value="GATASE_TYPE_2"/>
    <property type="match status" value="1"/>
</dbReference>
<dbReference type="EC" id="6.3.5.4" evidence="3"/>
<feature type="domain" description="Glutamine amidotransferase type-2" evidence="9">
    <location>
        <begin position="2"/>
        <end position="228"/>
    </location>
</feature>
<dbReference type="PIRSF" id="PIRSF001589">
    <property type="entry name" value="Asn_synthetase_glu-h"/>
    <property type="match status" value="1"/>
</dbReference>
<sequence length="674" mass="73691">MCGICGFVEPSGRRAPATLVRAMADALAHRGPDGDGVWTDEAAGVAFGHRRLAIVDLSPLGRQPMESADGRLVLTFNGEIYNYRDLRAELEAGGIRLRGQSDTEVLVEACAAWGVGPTVRRLIGIFAFALWDKAARRLTLVRDQLGVKPLYWGRTGNGNGAGSKARAGEGVMFASELKALRVHPGWSPGLDRGALASYLRFAYVPAPHTIYRDVAKLPAGSMLTWEPGTEPRTERYWDMRAVARVPPRERDPASAIDALEALLGDAVGRQMVADVPLGAFLSGGIDSSTVAALMQARSGRPVRTFSIGFDVAGYDEAVHAKAVAGHLGTDHTELYVGRDHARDVIPRLPDLFDEPFADSSQIPTYLVSEMTRRHVTVALSGDGGDELFAGYHRYFWADAARRRLDRLPRSLRGIAAAALSGPSEGAWDRGFGLLPRAFRPDRAGDRLHKLAALLAASGPDEVYRGLLSHWNPAEIVRGADEPHGILWDGSVAGEIPDFLRRMQFLDTVTYLPDDILAKVDRASMAVGLEARVPLLDHRVVEFAAGLPASLKVRDGQGKWLLRQVLHRHVPRELVERPKMGFSVPLGGWLRGPLRDWAEDLLDGRRLEEDGVLDPGPVRRRWAEHLSGARDHGDRLWGVLMFQAWRRRWLDPGSDRAGTRDAGPEIPSRPAAAVG</sequence>
<dbReference type="Gene3D" id="3.60.20.10">
    <property type="entry name" value="Glutamine Phosphoribosylpyrophosphate, subunit 1, domain 1"/>
    <property type="match status" value="1"/>
</dbReference>
<dbReference type="InterPro" id="IPR001962">
    <property type="entry name" value="Asn_synthase"/>
</dbReference>
<comment type="catalytic activity">
    <reaction evidence="7">
        <text>L-aspartate + L-glutamine + ATP + H2O = L-asparagine + L-glutamate + AMP + diphosphate + H(+)</text>
        <dbReference type="Rhea" id="RHEA:12228"/>
        <dbReference type="ChEBI" id="CHEBI:15377"/>
        <dbReference type="ChEBI" id="CHEBI:15378"/>
        <dbReference type="ChEBI" id="CHEBI:29985"/>
        <dbReference type="ChEBI" id="CHEBI:29991"/>
        <dbReference type="ChEBI" id="CHEBI:30616"/>
        <dbReference type="ChEBI" id="CHEBI:33019"/>
        <dbReference type="ChEBI" id="CHEBI:58048"/>
        <dbReference type="ChEBI" id="CHEBI:58359"/>
        <dbReference type="ChEBI" id="CHEBI:456215"/>
        <dbReference type="EC" id="6.3.5.4"/>
    </reaction>
</comment>
<evidence type="ECO:0000256" key="6">
    <source>
        <dbReference type="ARBA" id="ARBA00022962"/>
    </source>
</evidence>
<comment type="pathway">
    <text evidence="1">Amino-acid biosynthesis; L-asparagine biosynthesis; L-asparagine from L-aspartate (L-Gln route): step 1/1.</text>
</comment>
<evidence type="ECO:0000256" key="5">
    <source>
        <dbReference type="ARBA" id="ARBA00022840"/>
    </source>
</evidence>
<dbReference type="InterPro" id="IPR014729">
    <property type="entry name" value="Rossmann-like_a/b/a_fold"/>
</dbReference>
<evidence type="ECO:0000256" key="3">
    <source>
        <dbReference type="ARBA" id="ARBA00012737"/>
    </source>
</evidence>
<dbReference type="InterPro" id="IPR033738">
    <property type="entry name" value="AsnB_N"/>
</dbReference>
<feature type="compositionally biased region" description="Basic and acidic residues" evidence="8">
    <location>
        <begin position="652"/>
        <end position="662"/>
    </location>
</feature>
<keyword evidence="4" id="KW-0547">Nucleotide-binding</keyword>
<dbReference type="CDD" id="cd01991">
    <property type="entry name" value="Asn_synthase_B_C"/>
    <property type="match status" value="1"/>
</dbReference>
<comment type="similarity">
    <text evidence="2">Belongs to the asparagine synthetase family.</text>
</comment>
<evidence type="ECO:0000256" key="7">
    <source>
        <dbReference type="ARBA" id="ARBA00048741"/>
    </source>
</evidence>
<dbReference type="RefSeq" id="WP_201077218.1">
    <property type="nucleotide sequence ID" value="NZ_CP067420.1"/>
</dbReference>
<protein>
    <recommendedName>
        <fullName evidence="3">asparagine synthase (glutamine-hydrolyzing)</fullName>
        <ecNumber evidence="3">6.3.5.4</ecNumber>
    </recommendedName>
</protein>
<dbReference type="InterPro" id="IPR006426">
    <property type="entry name" value="Asn_synth_AEB"/>
</dbReference>
<keyword evidence="6" id="KW-0315">Glutamine amidotransferase</keyword>
<dbReference type="InterPro" id="IPR051786">
    <property type="entry name" value="ASN_synthetase/amidase"/>
</dbReference>
<reference evidence="10" key="1">
    <citation type="submission" date="2021-02" db="EMBL/GenBank/DDBJ databases">
        <title>Skermanella TT6 skin isolate.</title>
        <authorList>
            <person name="Lee K."/>
            <person name="Ganzorig M."/>
        </authorList>
    </citation>
    <scope>NUCLEOTIDE SEQUENCE</scope>
    <source>
        <strain evidence="10">TT6</strain>
    </source>
</reference>
<keyword evidence="11" id="KW-1185">Reference proteome</keyword>
<dbReference type="EMBL" id="CP067420">
    <property type="protein sequence ID" value="QQP90250.1"/>
    <property type="molecule type" value="Genomic_DNA"/>
</dbReference>
<dbReference type="InterPro" id="IPR017932">
    <property type="entry name" value="GATase_2_dom"/>
</dbReference>
<evidence type="ECO:0000313" key="10">
    <source>
        <dbReference type="EMBL" id="QQP90250.1"/>
    </source>
</evidence>
<dbReference type="Gene3D" id="3.40.50.620">
    <property type="entry name" value="HUPs"/>
    <property type="match status" value="2"/>
</dbReference>
<keyword evidence="5" id="KW-0067">ATP-binding</keyword>
<dbReference type="SUPFAM" id="SSF52402">
    <property type="entry name" value="Adenine nucleotide alpha hydrolases-like"/>
    <property type="match status" value="1"/>
</dbReference>
<evidence type="ECO:0000259" key="9">
    <source>
        <dbReference type="PROSITE" id="PS51278"/>
    </source>
</evidence>
<evidence type="ECO:0000256" key="4">
    <source>
        <dbReference type="ARBA" id="ARBA00022741"/>
    </source>
</evidence>